<dbReference type="SUPFAM" id="SSF52172">
    <property type="entry name" value="CheY-like"/>
    <property type="match status" value="1"/>
</dbReference>
<dbReference type="Gene3D" id="3.40.50.2300">
    <property type="match status" value="1"/>
</dbReference>
<feature type="domain" description="Response regulatory" evidence="2">
    <location>
        <begin position="5"/>
        <end position="120"/>
    </location>
</feature>
<dbReference type="PROSITE" id="PS50930">
    <property type="entry name" value="HTH_LYTTR"/>
    <property type="match status" value="1"/>
</dbReference>
<dbReference type="InterPro" id="IPR046947">
    <property type="entry name" value="LytR-like"/>
</dbReference>
<dbReference type="InterPro" id="IPR001789">
    <property type="entry name" value="Sig_transdc_resp-reg_receiver"/>
</dbReference>
<dbReference type="SMART" id="SM00448">
    <property type="entry name" value="REC"/>
    <property type="match status" value="1"/>
</dbReference>
<dbReference type="AlphaFoldDB" id="A0A1M5LYN9"/>
<reference evidence="5" key="1">
    <citation type="submission" date="2016-11" db="EMBL/GenBank/DDBJ databases">
        <authorList>
            <person name="Varghese N."/>
            <person name="Submissions S."/>
        </authorList>
    </citation>
    <scope>NUCLEOTIDE SEQUENCE [LARGE SCALE GENOMIC DNA]</scope>
    <source>
        <strain evidence="5">DSM 25330</strain>
    </source>
</reference>
<feature type="domain" description="HTH LytTR-type" evidence="3">
    <location>
        <begin position="139"/>
        <end position="237"/>
    </location>
</feature>
<evidence type="ECO:0000313" key="4">
    <source>
        <dbReference type="EMBL" id="SHG70138.1"/>
    </source>
</evidence>
<keyword evidence="1" id="KW-0597">Phosphoprotein</keyword>
<dbReference type="GO" id="GO:0003677">
    <property type="term" value="F:DNA binding"/>
    <property type="evidence" value="ECO:0007669"/>
    <property type="project" value="InterPro"/>
</dbReference>
<dbReference type="Gene3D" id="2.40.50.1020">
    <property type="entry name" value="LytTr DNA-binding domain"/>
    <property type="match status" value="1"/>
</dbReference>
<evidence type="ECO:0000259" key="3">
    <source>
        <dbReference type="PROSITE" id="PS50930"/>
    </source>
</evidence>
<dbReference type="InterPro" id="IPR007492">
    <property type="entry name" value="LytTR_DNA-bd_dom"/>
</dbReference>
<dbReference type="EMBL" id="FQWS01000001">
    <property type="protein sequence ID" value="SHG70138.1"/>
    <property type="molecule type" value="Genomic_DNA"/>
</dbReference>
<proteinExistence type="predicted"/>
<dbReference type="RefSeq" id="WP_073083280.1">
    <property type="nucleotide sequence ID" value="NZ_FQWS01000001.1"/>
</dbReference>
<dbReference type="SMART" id="SM00850">
    <property type="entry name" value="LytTR"/>
    <property type="match status" value="1"/>
</dbReference>
<organism evidence="4 5">
    <name type="scientific">Winogradskyella jejuensis</name>
    <dbReference type="NCBI Taxonomy" id="1089305"/>
    <lineage>
        <taxon>Bacteria</taxon>
        <taxon>Pseudomonadati</taxon>
        <taxon>Bacteroidota</taxon>
        <taxon>Flavobacteriia</taxon>
        <taxon>Flavobacteriales</taxon>
        <taxon>Flavobacteriaceae</taxon>
        <taxon>Winogradskyella</taxon>
    </lineage>
</organism>
<dbReference type="PANTHER" id="PTHR37299:SF1">
    <property type="entry name" value="STAGE 0 SPORULATION PROTEIN A HOMOLOG"/>
    <property type="match status" value="1"/>
</dbReference>
<dbReference type="Proteomes" id="UP000184522">
    <property type="component" value="Unassembled WGS sequence"/>
</dbReference>
<accession>A0A1M5LYN9</accession>
<dbReference type="Pfam" id="PF00072">
    <property type="entry name" value="Response_reg"/>
    <property type="match status" value="1"/>
</dbReference>
<dbReference type="PANTHER" id="PTHR37299">
    <property type="entry name" value="TRANSCRIPTIONAL REGULATOR-RELATED"/>
    <property type="match status" value="1"/>
</dbReference>
<evidence type="ECO:0000259" key="2">
    <source>
        <dbReference type="PROSITE" id="PS50110"/>
    </source>
</evidence>
<dbReference type="CDD" id="cd17534">
    <property type="entry name" value="REC_DC-like"/>
    <property type="match status" value="1"/>
</dbReference>
<dbReference type="PROSITE" id="PS50110">
    <property type="entry name" value="RESPONSE_REGULATORY"/>
    <property type="match status" value="1"/>
</dbReference>
<evidence type="ECO:0000313" key="5">
    <source>
        <dbReference type="Proteomes" id="UP000184522"/>
    </source>
</evidence>
<dbReference type="InterPro" id="IPR011006">
    <property type="entry name" value="CheY-like_superfamily"/>
</dbReference>
<dbReference type="OrthoDB" id="2962330at2"/>
<sequence>MNVLKIHIVEDEPLIAETIKTILENENHTITGISLRGKDAIFDIEALKPDLVLVDIMIKGDMDGVDIVNHFKNKLDIPFIYLTSLSDEKTLERVKSTNPSGYIVKPFNENTLMANIELAYHKYLTTQYQLSVNIKSDAFFIKNKGELIKVTQSDILFFEAYDNYCNLYTSKKKYLLSYTLKRIEEKLPSSKFLKVHRSYIINFSKIDSIQDSYIFINKHKIPYSKSHKDELMQKLNLL</sequence>
<name>A0A1M5LYN9_9FLAO</name>
<dbReference type="Pfam" id="PF04397">
    <property type="entry name" value="LytTR"/>
    <property type="match status" value="1"/>
</dbReference>
<keyword evidence="5" id="KW-1185">Reference proteome</keyword>
<dbReference type="GO" id="GO:0000156">
    <property type="term" value="F:phosphorelay response regulator activity"/>
    <property type="evidence" value="ECO:0007669"/>
    <property type="project" value="InterPro"/>
</dbReference>
<evidence type="ECO:0000256" key="1">
    <source>
        <dbReference type="PROSITE-ProRule" id="PRU00169"/>
    </source>
</evidence>
<dbReference type="STRING" id="1089305.SAMN05444148_0755"/>
<feature type="modified residue" description="4-aspartylphosphate" evidence="1">
    <location>
        <position position="55"/>
    </location>
</feature>
<protein>
    <submittedName>
        <fullName evidence="4">Two component transcriptional regulator, LytTR family</fullName>
    </submittedName>
</protein>
<gene>
    <name evidence="4" type="ORF">SAMN05444148_0755</name>
</gene>